<dbReference type="InterPro" id="IPR003798">
    <property type="entry name" value="DNA_recombination_RmuC"/>
</dbReference>
<keyword evidence="3 5" id="KW-0175">Coiled coil</keyword>
<accession>A0A3Q8WWE2</accession>
<evidence type="ECO:0000256" key="4">
    <source>
        <dbReference type="ARBA" id="ARBA00023172"/>
    </source>
</evidence>
<protein>
    <submittedName>
        <fullName evidence="6">DNA recombination protein RmuC</fullName>
    </submittedName>
</protein>
<keyword evidence="4" id="KW-0233">DNA recombination</keyword>
<evidence type="ECO:0000313" key="6">
    <source>
        <dbReference type="EMBL" id="AZN30716.1"/>
    </source>
</evidence>
<sequence>MEISIPLALLALLLFLAVGAALGWLAGTSRVRAAQADARLEMARLEARAGRLEEENDSLIEKSQADQAVLRALAPITSNLATMTSKVGELEKSQAAASARLHQQLSTAHEASKDLYEVTSSLRSALTSTSARGSWGEAELERIVTAAGMLPHVHFETQASVESASGGRQRPDMLVHLPGDGTLAVDSKVPLTAYLEAAEISADDPGERARRDQLLAEHAKAVRAHVLALAKRNYPAQFEHSPQLTVMFMPSESLLSEAVRTNPGLLDEAARLGVAITSPSSLLALLRAVAATWSSSRVTDEAAEVLALGRELVQRLGDLSKHLTVLGTRLSGAVKAYNSSIGTLENRLLVTARGFDSLSSDGLDVKELDYEAAQVRTITRSELVAD</sequence>
<dbReference type="Proteomes" id="UP000270021">
    <property type="component" value="Chromosome"/>
</dbReference>
<comment type="similarity">
    <text evidence="2">Belongs to the RmuC family.</text>
</comment>
<evidence type="ECO:0000256" key="5">
    <source>
        <dbReference type="SAM" id="Coils"/>
    </source>
</evidence>
<proteinExistence type="inferred from homology"/>
<dbReference type="AlphaFoldDB" id="A0A3Q8WWE2"/>
<comment type="function">
    <text evidence="1">Involved in DNA recombination.</text>
</comment>
<evidence type="ECO:0000313" key="7">
    <source>
        <dbReference type="Proteomes" id="UP000270021"/>
    </source>
</evidence>
<dbReference type="KEGG" id="fsl:EJO69_10680"/>
<evidence type="ECO:0000256" key="2">
    <source>
        <dbReference type="ARBA" id="ARBA00009840"/>
    </source>
</evidence>
<gene>
    <name evidence="6" type="ORF">EJO69_10680</name>
</gene>
<evidence type="ECO:0000256" key="1">
    <source>
        <dbReference type="ARBA" id="ARBA00003416"/>
    </source>
</evidence>
<dbReference type="OrthoDB" id="370725at2"/>
<evidence type="ECO:0000256" key="3">
    <source>
        <dbReference type="ARBA" id="ARBA00023054"/>
    </source>
</evidence>
<name>A0A3Q8WWE2_9ACTO</name>
<organism evidence="6 7">
    <name type="scientific">Flaviflexus salsibiostraticola</name>
    <dbReference type="NCBI Taxonomy" id="1282737"/>
    <lineage>
        <taxon>Bacteria</taxon>
        <taxon>Bacillati</taxon>
        <taxon>Actinomycetota</taxon>
        <taxon>Actinomycetes</taxon>
        <taxon>Actinomycetales</taxon>
        <taxon>Actinomycetaceae</taxon>
        <taxon>Flaviflexus</taxon>
    </lineage>
</organism>
<dbReference type="PANTHER" id="PTHR30563:SF0">
    <property type="entry name" value="DNA RECOMBINATION PROTEIN RMUC"/>
    <property type="match status" value="1"/>
</dbReference>
<feature type="coiled-coil region" evidence="5">
    <location>
        <begin position="35"/>
        <end position="62"/>
    </location>
</feature>
<dbReference type="RefSeq" id="WP_126041710.1">
    <property type="nucleotide sequence ID" value="NZ_CP034438.1"/>
</dbReference>
<dbReference type="EMBL" id="CP034438">
    <property type="protein sequence ID" value="AZN30716.1"/>
    <property type="molecule type" value="Genomic_DNA"/>
</dbReference>
<dbReference type="Pfam" id="PF02646">
    <property type="entry name" value="RmuC"/>
    <property type="match status" value="1"/>
</dbReference>
<dbReference type="PANTHER" id="PTHR30563">
    <property type="entry name" value="DNA RECOMBINATION PROTEIN RMUC"/>
    <property type="match status" value="1"/>
</dbReference>
<reference evidence="6 7" key="1">
    <citation type="submission" date="2018-12" db="EMBL/GenBank/DDBJ databases">
        <title>Complete genome sequence of Flaviflexus salsibiostraticola KCTC 33148.</title>
        <authorList>
            <person name="Bae J.-W."/>
        </authorList>
    </citation>
    <scope>NUCLEOTIDE SEQUENCE [LARGE SCALE GENOMIC DNA]</scope>
    <source>
        <strain evidence="6 7">KCTC 33148</strain>
    </source>
</reference>
<dbReference type="GO" id="GO:0006310">
    <property type="term" value="P:DNA recombination"/>
    <property type="evidence" value="ECO:0007669"/>
    <property type="project" value="UniProtKB-KW"/>
</dbReference>
<keyword evidence="7" id="KW-1185">Reference proteome</keyword>